<dbReference type="EMBL" id="CP000885">
    <property type="protein sequence ID" value="ABX43542.1"/>
    <property type="molecule type" value="Genomic_DNA"/>
</dbReference>
<dbReference type="HOGENOM" id="CLU_1452095_0_0_9"/>
<proteinExistence type="predicted"/>
<dbReference type="Proteomes" id="UP000000370">
    <property type="component" value="Chromosome"/>
</dbReference>
<gene>
    <name evidence="2" type="ordered locus">Cphy_3188</name>
</gene>
<accession>A9KRP8</accession>
<evidence type="ECO:0000313" key="3">
    <source>
        <dbReference type="Proteomes" id="UP000000370"/>
    </source>
</evidence>
<keyword evidence="1" id="KW-0812">Transmembrane</keyword>
<keyword evidence="1" id="KW-0472">Membrane</keyword>
<dbReference type="AlphaFoldDB" id="A9KRP8"/>
<evidence type="ECO:0000313" key="2">
    <source>
        <dbReference type="EMBL" id="ABX43542.1"/>
    </source>
</evidence>
<keyword evidence="3" id="KW-1185">Reference proteome</keyword>
<sequence>MKGMIIIQKVRLISWGILIILILVILSKVDIGVNSDFNNSFFVITKNEVTNVSNYYELNDKGKRRKAEKFEPDKMEEFTINNCYKSYISGNKVLNKLTLDTCVIKDDTGNSIEIAEEFRKIIEKVSDLKHSIIKNKILKINNEYYVVVELNVKKLITNAEVVVVNLTHYTREHWYYYEAFRGNDSV</sequence>
<dbReference type="KEGG" id="cpy:Cphy_3188"/>
<organism evidence="2 3">
    <name type="scientific">Lachnoclostridium phytofermentans (strain ATCC 700394 / DSM 18823 / ISDg)</name>
    <name type="common">Clostridium phytofermentans</name>
    <dbReference type="NCBI Taxonomy" id="357809"/>
    <lineage>
        <taxon>Bacteria</taxon>
        <taxon>Bacillati</taxon>
        <taxon>Bacillota</taxon>
        <taxon>Clostridia</taxon>
        <taxon>Lachnospirales</taxon>
        <taxon>Lachnospiraceae</taxon>
    </lineage>
</organism>
<dbReference type="STRING" id="357809.Cphy_3188"/>
<evidence type="ECO:0000256" key="1">
    <source>
        <dbReference type="SAM" id="Phobius"/>
    </source>
</evidence>
<protein>
    <submittedName>
        <fullName evidence="2">Uncharacterized protein</fullName>
    </submittedName>
</protein>
<keyword evidence="1" id="KW-1133">Transmembrane helix</keyword>
<dbReference type="RefSeq" id="WP_012201192.1">
    <property type="nucleotide sequence ID" value="NC_010001.1"/>
</dbReference>
<feature type="transmembrane region" description="Helical" evidence="1">
    <location>
        <begin position="12"/>
        <end position="29"/>
    </location>
</feature>
<reference evidence="3" key="1">
    <citation type="submission" date="2007-11" db="EMBL/GenBank/DDBJ databases">
        <title>Complete genome sequence of Clostridium phytofermentans ISDg.</title>
        <authorList>
            <person name="Leschine S.B."/>
            <person name="Warnick T.A."/>
            <person name="Blanchard J.L."/>
            <person name="Schnell D.J."/>
            <person name="Petit E.L."/>
            <person name="LaTouf W.G."/>
            <person name="Copeland A."/>
            <person name="Lucas S."/>
            <person name="Lapidus A."/>
            <person name="Barry K."/>
            <person name="Glavina del Rio T."/>
            <person name="Dalin E."/>
            <person name="Tice H."/>
            <person name="Pitluck S."/>
            <person name="Kiss H."/>
            <person name="Brettin T."/>
            <person name="Bruce D."/>
            <person name="Detter J.C."/>
            <person name="Han C."/>
            <person name="Kuske C."/>
            <person name="Schmutz J."/>
            <person name="Larimer F."/>
            <person name="Land M."/>
            <person name="Hauser L."/>
            <person name="Kyrpides N."/>
            <person name="Kim E.A."/>
            <person name="Richardson P."/>
        </authorList>
    </citation>
    <scope>NUCLEOTIDE SEQUENCE [LARGE SCALE GENOMIC DNA]</scope>
    <source>
        <strain evidence="3">ATCC 700394 / DSM 18823 / ISDg</strain>
    </source>
</reference>
<name>A9KRP8_LACP7</name>